<dbReference type="AlphaFoldDB" id="A0A8J2JCY7"/>
<evidence type="ECO:0000256" key="12">
    <source>
        <dbReference type="ARBA" id="ARBA00022801"/>
    </source>
</evidence>
<protein>
    <recommendedName>
        <fullName evidence="6">Carboxypeptidase Q</fullName>
    </recommendedName>
    <alternativeName>
        <fullName evidence="21">Plasma glutamate carboxypeptidase</fullName>
    </alternativeName>
</protein>
<evidence type="ECO:0000256" key="15">
    <source>
        <dbReference type="ARBA" id="ARBA00023034"/>
    </source>
</evidence>
<evidence type="ECO:0000256" key="1">
    <source>
        <dbReference type="ARBA" id="ARBA00004240"/>
    </source>
</evidence>
<dbReference type="GO" id="GO:0043171">
    <property type="term" value="P:peptide catabolic process"/>
    <property type="evidence" value="ECO:0007669"/>
    <property type="project" value="TreeGrafter"/>
</dbReference>
<dbReference type="GO" id="GO:0006508">
    <property type="term" value="P:proteolysis"/>
    <property type="evidence" value="ECO:0007669"/>
    <property type="project" value="UniProtKB-KW"/>
</dbReference>
<gene>
    <name evidence="23" type="ORF">AFUS01_LOCUS5097</name>
</gene>
<keyword evidence="14" id="KW-0862">Zinc</keyword>
<accession>A0A8J2JCY7</accession>
<dbReference type="PANTHER" id="PTHR12053">
    <property type="entry name" value="PROTEASE FAMILY M28 PLASMA GLUTAMATE CARBOXYPEPTIDASE-RELATED"/>
    <property type="match status" value="1"/>
</dbReference>
<evidence type="ECO:0000259" key="22">
    <source>
        <dbReference type="Pfam" id="PF04389"/>
    </source>
</evidence>
<evidence type="ECO:0000256" key="4">
    <source>
        <dbReference type="ARBA" id="ARBA00004613"/>
    </source>
</evidence>
<dbReference type="GO" id="GO:0005615">
    <property type="term" value="C:extracellular space"/>
    <property type="evidence" value="ECO:0007669"/>
    <property type="project" value="TreeGrafter"/>
</dbReference>
<evidence type="ECO:0000256" key="11">
    <source>
        <dbReference type="ARBA" id="ARBA00022729"/>
    </source>
</evidence>
<evidence type="ECO:0000256" key="13">
    <source>
        <dbReference type="ARBA" id="ARBA00022824"/>
    </source>
</evidence>
<evidence type="ECO:0000256" key="17">
    <source>
        <dbReference type="ARBA" id="ARBA00023145"/>
    </source>
</evidence>
<keyword evidence="9" id="KW-0645">Protease</keyword>
<dbReference type="GO" id="GO:0005764">
    <property type="term" value="C:lysosome"/>
    <property type="evidence" value="ECO:0007669"/>
    <property type="project" value="UniProtKB-SubCell"/>
</dbReference>
<evidence type="ECO:0000256" key="6">
    <source>
        <dbReference type="ARBA" id="ARBA00014116"/>
    </source>
</evidence>
<evidence type="ECO:0000256" key="16">
    <source>
        <dbReference type="ARBA" id="ARBA00023049"/>
    </source>
</evidence>
<evidence type="ECO:0000256" key="18">
    <source>
        <dbReference type="ARBA" id="ARBA00023180"/>
    </source>
</evidence>
<evidence type="ECO:0000256" key="10">
    <source>
        <dbReference type="ARBA" id="ARBA00022723"/>
    </source>
</evidence>
<keyword evidence="18" id="KW-0325">Glycoprotein</keyword>
<evidence type="ECO:0000256" key="9">
    <source>
        <dbReference type="ARBA" id="ARBA00022670"/>
    </source>
</evidence>
<dbReference type="InterPro" id="IPR007484">
    <property type="entry name" value="Peptidase_M28"/>
</dbReference>
<evidence type="ECO:0000256" key="5">
    <source>
        <dbReference type="ARBA" id="ARBA00010918"/>
    </source>
</evidence>
<evidence type="ECO:0000256" key="7">
    <source>
        <dbReference type="ARBA" id="ARBA00022525"/>
    </source>
</evidence>
<feature type="domain" description="Peptidase M28" evidence="22">
    <location>
        <begin position="5"/>
        <end position="100"/>
    </location>
</feature>
<dbReference type="GO" id="GO:0005794">
    <property type="term" value="C:Golgi apparatus"/>
    <property type="evidence" value="ECO:0007669"/>
    <property type="project" value="UniProtKB-SubCell"/>
</dbReference>
<proteinExistence type="inferred from homology"/>
<name>A0A8J2JCY7_9HEXA</name>
<comment type="subcellular location">
    <subcellularLocation>
        <location evidence="1">Endoplasmic reticulum</location>
    </subcellularLocation>
    <subcellularLocation>
        <location evidence="3">Golgi apparatus</location>
    </subcellularLocation>
    <subcellularLocation>
        <location evidence="2">Lysosome</location>
    </subcellularLocation>
    <subcellularLocation>
        <location evidence="4">Secreted</location>
    </subcellularLocation>
</comment>
<dbReference type="OrthoDB" id="10013407at2759"/>
<evidence type="ECO:0000313" key="23">
    <source>
        <dbReference type="EMBL" id="CAG7711498.1"/>
    </source>
</evidence>
<sequence length="103" mass="11551">AVGVGVADYVKRHDKELANFSAVFEYDSGTFNATGLDFAGSEEAGCIVYEILKLLEPWGLNNYEKFNRVSTDITMLQDKGVPGVSLKNNNDHYFWYHHSEADV</sequence>
<dbReference type="GO" id="GO:0046872">
    <property type="term" value="F:metal ion binding"/>
    <property type="evidence" value="ECO:0007669"/>
    <property type="project" value="UniProtKB-KW"/>
</dbReference>
<dbReference type="EMBL" id="CAJVCH010032308">
    <property type="protein sequence ID" value="CAG7711498.1"/>
    <property type="molecule type" value="Genomic_DNA"/>
</dbReference>
<keyword evidence="17" id="KW-0865">Zymogen</keyword>
<evidence type="ECO:0000256" key="14">
    <source>
        <dbReference type="ARBA" id="ARBA00022833"/>
    </source>
</evidence>
<evidence type="ECO:0000256" key="21">
    <source>
        <dbReference type="ARBA" id="ARBA00033328"/>
    </source>
</evidence>
<evidence type="ECO:0000313" key="24">
    <source>
        <dbReference type="Proteomes" id="UP000708208"/>
    </source>
</evidence>
<evidence type="ECO:0000256" key="2">
    <source>
        <dbReference type="ARBA" id="ARBA00004371"/>
    </source>
</evidence>
<reference evidence="23" key="1">
    <citation type="submission" date="2021-06" db="EMBL/GenBank/DDBJ databases">
        <authorList>
            <person name="Hodson N. C."/>
            <person name="Mongue J. A."/>
            <person name="Jaron S. K."/>
        </authorList>
    </citation>
    <scope>NUCLEOTIDE SEQUENCE</scope>
</reference>
<comment type="similarity">
    <text evidence="5">Belongs to the peptidase M28 family.</text>
</comment>
<keyword evidence="8" id="KW-0121">Carboxypeptidase</keyword>
<dbReference type="GO" id="GO:0004180">
    <property type="term" value="F:carboxypeptidase activity"/>
    <property type="evidence" value="ECO:0007669"/>
    <property type="project" value="UniProtKB-KW"/>
</dbReference>
<keyword evidence="13" id="KW-0256">Endoplasmic reticulum</keyword>
<evidence type="ECO:0000256" key="19">
    <source>
        <dbReference type="ARBA" id="ARBA00023228"/>
    </source>
</evidence>
<dbReference type="InterPro" id="IPR039866">
    <property type="entry name" value="CPQ"/>
</dbReference>
<feature type="non-terminal residue" evidence="23">
    <location>
        <position position="103"/>
    </location>
</feature>
<keyword evidence="15" id="KW-0333">Golgi apparatus</keyword>
<dbReference type="GO" id="GO:0070573">
    <property type="term" value="F:metallodipeptidase activity"/>
    <property type="evidence" value="ECO:0007669"/>
    <property type="project" value="InterPro"/>
</dbReference>
<keyword evidence="24" id="KW-1185">Reference proteome</keyword>
<feature type="non-terminal residue" evidence="23">
    <location>
        <position position="1"/>
    </location>
</feature>
<evidence type="ECO:0000256" key="20">
    <source>
        <dbReference type="ARBA" id="ARBA00025833"/>
    </source>
</evidence>
<keyword evidence="7" id="KW-0964">Secreted</keyword>
<organism evidence="23 24">
    <name type="scientific">Allacma fusca</name>
    <dbReference type="NCBI Taxonomy" id="39272"/>
    <lineage>
        <taxon>Eukaryota</taxon>
        <taxon>Metazoa</taxon>
        <taxon>Ecdysozoa</taxon>
        <taxon>Arthropoda</taxon>
        <taxon>Hexapoda</taxon>
        <taxon>Collembola</taxon>
        <taxon>Symphypleona</taxon>
        <taxon>Sminthuridae</taxon>
        <taxon>Allacma</taxon>
    </lineage>
</organism>
<evidence type="ECO:0000256" key="3">
    <source>
        <dbReference type="ARBA" id="ARBA00004555"/>
    </source>
</evidence>
<keyword evidence="12" id="KW-0378">Hydrolase</keyword>
<evidence type="ECO:0000256" key="8">
    <source>
        <dbReference type="ARBA" id="ARBA00022645"/>
    </source>
</evidence>
<dbReference type="PANTHER" id="PTHR12053:SF3">
    <property type="entry name" value="CARBOXYPEPTIDASE Q"/>
    <property type="match status" value="1"/>
</dbReference>
<keyword evidence="11" id="KW-0732">Signal</keyword>
<keyword evidence="16" id="KW-0482">Metalloprotease</keyword>
<dbReference type="Proteomes" id="UP000708208">
    <property type="component" value="Unassembled WGS sequence"/>
</dbReference>
<comment type="caution">
    <text evidence="23">The sequence shown here is derived from an EMBL/GenBank/DDBJ whole genome shotgun (WGS) entry which is preliminary data.</text>
</comment>
<dbReference type="Pfam" id="PF04389">
    <property type="entry name" value="Peptidase_M28"/>
    <property type="match status" value="1"/>
</dbReference>
<dbReference type="GO" id="GO:0005783">
    <property type="term" value="C:endoplasmic reticulum"/>
    <property type="evidence" value="ECO:0007669"/>
    <property type="project" value="UniProtKB-SubCell"/>
</dbReference>
<keyword evidence="10" id="KW-0479">Metal-binding</keyword>
<keyword evidence="19" id="KW-0458">Lysosome</keyword>
<comment type="subunit">
    <text evidence="20">Homodimer. The monomeric form is inactive while the homodimer is active.</text>
</comment>